<dbReference type="Proteomes" id="UP000694844">
    <property type="component" value="Chromosome 7"/>
</dbReference>
<reference evidence="3" key="1">
    <citation type="submission" date="2025-08" db="UniProtKB">
        <authorList>
            <consortium name="RefSeq"/>
        </authorList>
    </citation>
    <scope>IDENTIFICATION</scope>
    <source>
        <tissue evidence="3">Whole sample</tissue>
    </source>
</reference>
<dbReference type="AlphaFoldDB" id="A0A8B8ARJ6"/>
<feature type="region of interest" description="Disordered" evidence="1">
    <location>
        <begin position="1"/>
        <end position="184"/>
    </location>
</feature>
<accession>A0A8B8ARJ6</accession>
<feature type="compositionally biased region" description="Basic and acidic residues" evidence="1">
    <location>
        <begin position="120"/>
        <end position="171"/>
    </location>
</feature>
<keyword evidence="2" id="KW-1185">Reference proteome</keyword>
<dbReference type="RefSeq" id="XP_022292814.1">
    <property type="nucleotide sequence ID" value="XM_022437106.1"/>
</dbReference>
<feature type="compositionally biased region" description="Polar residues" evidence="1">
    <location>
        <begin position="66"/>
        <end position="78"/>
    </location>
</feature>
<gene>
    <name evidence="3" type="primary">LOC111103679</name>
</gene>
<evidence type="ECO:0000313" key="3">
    <source>
        <dbReference type="RefSeq" id="XP_022292814.1"/>
    </source>
</evidence>
<organism evidence="2 3">
    <name type="scientific">Crassostrea virginica</name>
    <name type="common">Eastern oyster</name>
    <dbReference type="NCBI Taxonomy" id="6565"/>
    <lineage>
        <taxon>Eukaryota</taxon>
        <taxon>Metazoa</taxon>
        <taxon>Spiralia</taxon>
        <taxon>Lophotrochozoa</taxon>
        <taxon>Mollusca</taxon>
        <taxon>Bivalvia</taxon>
        <taxon>Autobranchia</taxon>
        <taxon>Pteriomorphia</taxon>
        <taxon>Ostreida</taxon>
        <taxon>Ostreoidea</taxon>
        <taxon>Ostreidae</taxon>
        <taxon>Crassostrea</taxon>
    </lineage>
</organism>
<feature type="compositionally biased region" description="Basic and acidic residues" evidence="1">
    <location>
        <begin position="33"/>
        <end position="63"/>
    </location>
</feature>
<sequence length="299" mass="34619">MKKQSGNEEENVTEETKEMQTKTQNASVLEIEEQTKGVIEESKQSTENQQRKQKDTDQERNEEQIQDTIECNPGNSDVRNVVKHEITHEGKREENHNQVKERAISSGVDKTKAKTQQTQKETEKYMEENGEKKGKNKAEYEEQKRKPGDNWEKAKEESSKTQQKIGKDEIGKGQVNVKKKDEENVTEEEVKLLKKNQEKEKSWENDKEKRFLEANSVMDDFLKSGPKLLLYIGECSTHKGIHVENGIATYVQYENIPLNVTDDPFPYVDDIKVFEGDDIADTIEVRSGKSFWKLILKSY</sequence>
<protein>
    <submittedName>
        <fullName evidence="3">Cilia- and flagella-associated protein 251-like</fullName>
    </submittedName>
</protein>
<name>A0A8B8ARJ6_CRAVI</name>
<dbReference type="KEGG" id="cvn:111103679"/>
<dbReference type="GeneID" id="111103679"/>
<evidence type="ECO:0000256" key="1">
    <source>
        <dbReference type="SAM" id="MobiDB-lite"/>
    </source>
</evidence>
<proteinExistence type="predicted"/>
<evidence type="ECO:0000313" key="2">
    <source>
        <dbReference type="Proteomes" id="UP000694844"/>
    </source>
</evidence>
<feature type="compositionally biased region" description="Basic and acidic residues" evidence="1">
    <location>
        <begin position="80"/>
        <end position="103"/>
    </location>
</feature>